<accession>A0A0C3JK18</accession>
<evidence type="ECO:0000256" key="1">
    <source>
        <dbReference type="SAM" id="MobiDB-lite"/>
    </source>
</evidence>
<name>A0A0C3JK18_PISTI</name>
<reference evidence="2 3" key="1">
    <citation type="submission" date="2014-04" db="EMBL/GenBank/DDBJ databases">
        <authorList>
            <consortium name="DOE Joint Genome Institute"/>
            <person name="Kuo A."/>
            <person name="Kohler A."/>
            <person name="Costa M.D."/>
            <person name="Nagy L.G."/>
            <person name="Floudas D."/>
            <person name="Copeland A."/>
            <person name="Barry K.W."/>
            <person name="Cichocki N."/>
            <person name="Veneault-Fourrey C."/>
            <person name="LaButti K."/>
            <person name="Lindquist E.A."/>
            <person name="Lipzen A."/>
            <person name="Lundell T."/>
            <person name="Morin E."/>
            <person name="Murat C."/>
            <person name="Sun H."/>
            <person name="Tunlid A."/>
            <person name="Henrissat B."/>
            <person name="Grigoriev I.V."/>
            <person name="Hibbett D.S."/>
            <person name="Martin F."/>
            <person name="Nordberg H.P."/>
            <person name="Cantor M.N."/>
            <person name="Hua S.X."/>
        </authorList>
    </citation>
    <scope>NUCLEOTIDE SEQUENCE [LARGE SCALE GENOMIC DNA]</scope>
    <source>
        <strain evidence="2 3">Marx 270</strain>
    </source>
</reference>
<feature type="compositionally biased region" description="Basic and acidic residues" evidence="1">
    <location>
        <begin position="1"/>
        <end position="19"/>
    </location>
</feature>
<dbReference type="AlphaFoldDB" id="A0A0C3JK18"/>
<dbReference type="HOGENOM" id="CLU_2307158_0_0_1"/>
<keyword evidence="3" id="KW-1185">Reference proteome</keyword>
<reference evidence="3" key="2">
    <citation type="submission" date="2015-01" db="EMBL/GenBank/DDBJ databases">
        <title>Evolutionary Origins and Diversification of the Mycorrhizal Mutualists.</title>
        <authorList>
            <consortium name="DOE Joint Genome Institute"/>
            <consortium name="Mycorrhizal Genomics Consortium"/>
            <person name="Kohler A."/>
            <person name="Kuo A."/>
            <person name="Nagy L.G."/>
            <person name="Floudas D."/>
            <person name="Copeland A."/>
            <person name="Barry K.W."/>
            <person name="Cichocki N."/>
            <person name="Veneault-Fourrey C."/>
            <person name="LaButti K."/>
            <person name="Lindquist E.A."/>
            <person name="Lipzen A."/>
            <person name="Lundell T."/>
            <person name="Morin E."/>
            <person name="Murat C."/>
            <person name="Riley R."/>
            <person name="Ohm R."/>
            <person name="Sun H."/>
            <person name="Tunlid A."/>
            <person name="Henrissat B."/>
            <person name="Grigoriev I.V."/>
            <person name="Hibbett D.S."/>
            <person name="Martin F."/>
        </authorList>
    </citation>
    <scope>NUCLEOTIDE SEQUENCE [LARGE SCALE GENOMIC DNA]</scope>
    <source>
        <strain evidence="3">Marx 270</strain>
    </source>
</reference>
<sequence>MKIDERAGDLSKEQGDSTNEKLAPAASEPPKPSNSSEETTATTMSAGKSKDKKRREKKSRSKNTTDNKVGDLRIQSTATCVFSHCWTSGHSEIGNVCHHH</sequence>
<organism evidence="2 3">
    <name type="scientific">Pisolithus tinctorius Marx 270</name>
    <dbReference type="NCBI Taxonomy" id="870435"/>
    <lineage>
        <taxon>Eukaryota</taxon>
        <taxon>Fungi</taxon>
        <taxon>Dikarya</taxon>
        <taxon>Basidiomycota</taxon>
        <taxon>Agaricomycotina</taxon>
        <taxon>Agaricomycetes</taxon>
        <taxon>Agaricomycetidae</taxon>
        <taxon>Boletales</taxon>
        <taxon>Sclerodermatineae</taxon>
        <taxon>Pisolithaceae</taxon>
        <taxon>Pisolithus</taxon>
    </lineage>
</organism>
<feature type="compositionally biased region" description="Basic residues" evidence="1">
    <location>
        <begin position="50"/>
        <end position="61"/>
    </location>
</feature>
<protein>
    <submittedName>
        <fullName evidence="2">Uncharacterized protein</fullName>
    </submittedName>
</protein>
<dbReference type="Proteomes" id="UP000054217">
    <property type="component" value="Unassembled WGS sequence"/>
</dbReference>
<dbReference type="EMBL" id="KN831954">
    <property type="protein sequence ID" value="KIO09483.1"/>
    <property type="molecule type" value="Genomic_DNA"/>
</dbReference>
<feature type="compositionally biased region" description="Low complexity" evidence="1">
    <location>
        <begin position="33"/>
        <end position="46"/>
    </location>
</feature>
<evidence type="ECO:0000313" key="3">
    <source>
        <dbReference type="Proteomes" id="UP000054217"/>
    </source>
</evidence>
<gene>
    <name evidence="2" type="ORF">M404DRAFT_996336</name>
</gene>
<proteinExistence type="predicted"/>
<feature type="region of interest" description="Disordered" evidence="1">
    <location>
        <begin position="1"/>
        <end position="73"/>
    </location>
</feature>
<evidence type="ECO:0000313" key="2">
    <source>
        <dbReference type="EMBL" id="KIO09483.1"/>
    </source>
</evidence>
<dbReference type="InParanoid" id="A0A0C3JK18"/>